<keyword evidence="2" id="KW-0732">Signal</keyword>
<feature type="signal peptide" evidence="2">
    <location>
        <begin position="1"/>
        <end position="18"/>
    </location>
</feature>
<dbReference type="CDD" id="cd06530">
    <property type="entry name" value="S26_SPase_I"/>
    <property type="match status" value="1"/>
</dbReference>
<keyword evidence="4" id="KW-1185">Reference proteome</keyword>
<dbReference type="GO" id="GO:0006627">
    <property type="term" value="P:protein processing involved in protein targeting to mitochondrion"/>
    <property type="evidence" value="ECO:0007669"/>
    <property type="project" value="InterPro"/>
</dbReference>
<evidence type="ECO:0000256" key="1">
    <source>
        <dbReference type="SAM" id="MobiDB-lite"/>
    </source>
</evidence>
<name>A0A811QYZ9_9POAL</name>
<protein>
    <recommendedName>
        <fullName evidence="5">Peptidase S26 domain-containing protein</fullName>
    </recommendedName>
</protein>
<dbReference type="EMBL" id="CAJGYO010000011">
    <property type="protein sequence ID" value="CAD6261363.1"/>
    <property type="molecule type" value="Genomic_DNA"/>
</dbReference>
<evidence type="ECO:0000256" key="2">
    <source>
        <dbReference type="SAM" id="SignalP"/>
    </source>
</evidence>
<dbReference type="InterPro" id="IPR037730">
    <property type="entry name" value="IMP2"/>
</dbReference>
<dbReference type="Proteomes" id="UP000604825">
    <property type="component" value="Unassembled WGS sequence"/>
</dbReference>
<organism evidence="3 4">
    <name type="scientific">Miscanthus lutarioriparius</name>
    <dbReference type="NCBI Taxonomy" id="422564"/>
    <lineage>
        <taxon>Eukaryota</taxon>
        <taxon>Viridiplantae</taxon>
        <taxon>Streptophyta</taxon>
        <taxon>Embryophyta</taxon>
        <taxon>Tracheophyta</taxon>
        <taxon>Spermatophyta</taxon>
        <taxon>Magnoliopsida</taxon>
        <taxon>Liliopsida</taxon>
        <taxon>Poales</taxon>
        <taxon>Poaceae</taxon>
        <taxon>PACMAD clade</taxon>
        <taxon>Panicoideae</taxon>
        <taxon>Andropogonodae</taxon>
        <taxon>Andropogoneae</taxon>
        <taxon>Saccharinae</taxon>
        <taxon>Miscanthus</taxon>
    </lineage>
</organism>
<evidence type="ECO:0000313" key="3">
    <source>
        <dbReference type="EMBL" id="CAD6261363.1"/>
    </source>
</evidence>
<reference evidence="3" key="1">
    <citation type="submission" date="2020-10" db="EMBL/GenBank/DDBJ databases">
        <authorList>
            <person name="Han B."/>
            <person name="Lu T."/>
            <person name="Zhao Q."/>
            <person name="Huang X."/>
            <person name="Zhao Y."/>
        </authorList>
    </citation>
    <scope>NUCLEOTIDE SEQUENCE</scope>
</reference>
<gene>
    <name evidence="3" type="ORF">NCGR_LOCUS44784</name>
</gene>
<feature type="region of interest" description="Disordered" evidence="1">
    <location>
        <begin position="91"/>
        <end position="110"/>
    </location>
</feature>
<dbReference type="GO" id="GO:0004252">
    <property type="term" value="F:serine-type endopeptidase activity"/>
    <property type="evidence" value="ECO:0007669"/>
    <property type="project" value="InterPro"/>
</dbReference>
<evidence type="ECO:0000313" key="4">
    <source>
        <dbReference type="Proteomes" id="UP000604825"/>
    </source>
</evidence>
<dbReference type="OrthoDB" id="9996127at2759"/>
<dbReference type="GO" id="GO:0042720">
    <property type="term" value="C:mitochondrial inner membrane peptidase complex"/>
    <property type="evidence" value="ECO:0007669"/>
    <property type="project" value="InterPro"/>
</dbReference>
<dbReference type="InterPro" id="IPR019533">
    <property type="entry name" value="Peptidase_S26"/>
</dbReference>
<dbReference type="InterPro" id="IPR036286">
    <property type="entry name" value="LexA/Signal_pep-like_sf"/>
</dbReference>
<evidence type="ECO:0008006" key="5">
    <source>
        <dbReference type="Google" id="ProtNLM"/>
    </source>
</evidence>
<dbReference type="SUPFAM" id="SSF51306">
    <property type="entry name" value="LexA/Signal peptidase"/>
    <property type="match status" value="1"/>
</dbReference>
<accession>A0A811QYZ9</accession>
<proteinExistence type="predicted"/>
<sequence length="134" mass="14348">MAGVRARHSLWWSMAAAAAVVVVVKDRYGEFCILKGSSMLPTIQSHGDVGLLDRRCLAGHDFTRGDVVVFRSPTDHRKKGVPEADCAAWGLDPDPGDAGDPAGPRRPLLGGRGQCRPQLGLEALWPCKAFSDGL</sequence>
<comment type="caution">
    <text evidence="3">The sequence shown here is derived from an EMBL/GenBank/DDBJ whole genome shotgun (WGS) entry which is preliminary data.</text>
</comment>
<dbReference type="PANTHER" id="PTHR46041:SF1">
    <property type="entry name" value="MITOCHONDRIAL INNER MEMBRANE PROTEASE SUBUNIT 2"/>
    <property type="match status" value="1"/>
</dbReference>
<feature type="chain" id="PRO_5032831658" description="Peptidase S26 domain-containing protein" evidence="2">
    <location>
        <begin position="19"/>
        <end position="134"/>
    </location>
</feature>
<dbReference type="GO" id="GO:0006465">
    <property type="term" value="P:signal peptide processing"/>
    <property type="evidence" value="ECO:0007669"/>
    <property type="project" value="InterPro"/>
</dbReference>
<dbReference type="PANTHER" id="PTHR46041">
    <property type="entry name" value="MITOCHONDRIAL INNER MEMBRANE PROTEASE SUBUNIT 2"/>
    <property type="match status" value="1"/>
</dbReference>
<dbReference type="AlphaFoldDB" id="A0A811QYZ9"/>